<feature type="region of interest" description="Disordered" evidence="10">
    <location>
        <begin position="464"/>
        <end position="538"/>
    </location>
</feature>
<keyword evidence="3 9" id="KW-0812">Transmembrane</keyword>
<comment type="similarity">
    <text evidence="9">Belongs to the G-protein coupled receptor 1 family.</text>
</comment>
<keyword evidence="14" id="KW-1185">Reference proteome</keyword>
<proteinExistence type="inferred from homology"/>
<gene>
    <name evidence="13" type="ORF">GBAR_LOCUS31833</name>
</gene>
<keyword evidence="5 9" id="KW-0297">G-protein coupled receptor</keyword>
<feature type="transmembrane region" description="Helical" evidence="11">
    <location>
        <begin position="86"/>
        <end position="113"/>
    </location>
</feature>
<feature type="transmembrane region" description="Helical" evidence="11">
    <location>
        <begin position="292"/>
        <end position="315"/>
    </location>
</feature>
<dbReference type="PANTHER" id="PTHR24249">
    <property type="entry name" value="HISTAMINE RECEPTOR-RELATED G-PROTEIN COUPLED RECEPTOR"/>
    <property type="match status" value="1"/>
</dbReference>
<evidence type="ECO:0000256" key="7">
    <source>
        <dbReference type="ARBA" id="ARBA00023170"/>
    </source>
</evidence>
<dbReference type="CDD" id="cd00637">
    <property type="entry name" value="7tm_classA_rhodopsin-like"/>
    <property type="match status" value="1"/>
</dbReference>
<dbReference type="PRINTS" id="PR00237">
    <property type="entry name" value="GPCRRHODOPSN"/>
</dbReference>
<evidence type="ECO:0000313" key="13">
    <source>
        <dbReference type="EMBL" id="CAI8058544.1"/>
    </source>
</evidence>
<dbReference type="GO" id="GO:0005886">
    <property type="term" value="C:plasma membrane"/>
    <property type="evidence" value="ECO:0007669"/>
    <property type="project" value="UniProtKB-SubCell"/>
</dbReference>
<dbReference type="PROSITE" id="PS00237">
    <property type="entry name" value="G_PROTEIN_RECEP_F1_1"/>
    <property type="match status" value="1"/>
</dbReference>
<evidence type="ECO:0000256" key="6">
    <source>
        <dbReference type="ARBA" id="ARBA00023136"/>
    </source>
</evidence>
<feature type="transmembrane region" description="Helical" evidence="11">
    <location>
        <begin position="50"/>
        <end position="74"/>
    </location>
</feature>
<evidence type="ECO:0000256" key="4">
    <source>
        <dbReference type="ARBA" id="ARBA00022989"/>
    </source>
</evidence>
<keyword evidence="4 11" id="KW-1133">Transmembrane helix</keyword>
<feature type="region of interest" description="Disordered" evidence="10">
    <location>
        <begin position="424"/>
        <end position="451"/>
    </location>
</feature>
<dbReference type="InterPro" id="IPR050569">
    <property type="entry name" value="TAAR"/>
</dbReference>
<dbReference type="Gene3D" id="1.20.1070.10">
    <property type="entry name" value="Rhodopsin 7-helix transmembrane proteins"/>
    <property type="match status" value="1"/>
</dbReference>
<dbReference type="Pfam" id="PF00001">
    <property type="entry name" value="7tm_1"/>
    <property type="match status" value="1"/>
</dbReference>
<evidence type="ECO:0000256" key="1">
    <source>
        <dbReference type="ARBA" id="ARBA00004651"/>
    </source>
</evidence>
<feature type="transmembrane region" description="Helical" evidence="11">
    <location>
        <begin position="327"/>
        <end position="346"/>
    </location>
</feature>
<feature type="compositionally biased region" description="Polar residues" evidence="10">
    <location>
        <begin position="433"/>
        <end position="451"/>
    </location>
</feature>
<evidence type="ECO:0000259" key="12">
    <source>
        <dbReference type="PROSITE" id="PS50262"/>
    </source>
</evidence>
<evidence type="ECO:0000256" key="3">
    <source>
        <dbReference type="ARBA" id="ARBA00022692"/>
    </source>
</evidence>
<reference evidence="13" key="1">
    <citation type="submission" date="2023-03" db="EMBL/GenBank/DDBJ databases">
        <authorList>
            <person name="Steffen K."/>
            <person name="Cardenas P."/>
        </authorList>
    </citation>
    <scope>NUCLEOTIDE SEQUENCE</scope>
</reference>
<feature type="domain" description="G-protein coupled receptors family 1 profile" evidence="12">
    <location>
        <begin position="65"/>
        <end position="347"/>
    </location>
</feature>
<keyword evidence="7 9" id="KW-0675">Receptor</keyword>
<dbReference type="GO" id="GO:0004930">
    <property type="term" value="F:G protein-coupled receptor activity"/>
    <property type="evidence" value="ECO:0007669"/>
    <property type="project" value="UniProtKB-KW"/>
</dbReference>
<feature type="compositionally biased region" description="Basic and acidic residues" evidence="10">
    <location>
        <begin position="523"/>
        <end position="538"/>
    </location>
</feature>
<feature type="transmembrane region" description="Helical" evidence="11">
    <location>
        <begin position="172"/>
        <end position="192"/>
    </location>
</feature>
<dbReference type="SUPFAM" id="SSF81321">
    <property type="entry name" value="Family A G protein-coupled receptor-like"/>
    <property type="match status" value="1"/>
</dbReference>
<name>A0AA35U273_GEOBA</name>
<comment type="caution">
    <text evidence="13">The sequence shown here is derived from an EMBL/GenBank/DDBJ whole genome shotgun (WGS) entry which is preliminary data.</text>
</comment>
<protein>
    <submittedName>
        <fullName evidence="13">Rhodopsin, GQ-coupled</fullName>
    </submittedName>
</protein>
<dbReference type="PROSITE" id="PS50262">
    <property type="entry name" value="G_PROTEIN_RECEP_F1_2"/>
    <property type="match status" value="1"/>
</dbReference>
<evidence type="ECO:0000256" key="10">
    <source>
        <dbReference type="SAM" id="MobiDB-lite"/>
    </source>
</evidence>
<accession>A0AA35U273</accession>
<dbReference type="PANTHER" id="PTHR24249:SF372">
    <property type="entry name" value="G-PROTEIN COUPLED RECEPTORS FAMILY 1 PROFILE DOMAIN-CONTAINING PROTEIN"/>
    <property type="match status" value="1"/>
</dbReference>
<dbReference type="Proteomes" id="UP001174909">
    <property type="component" value="Unassembled WGS sequence"/>
</dbReference>
<dbReference type="InterPro" id="IPR000276">
    <property type="entry name" value="GPCR_Rhodpsn"/>
</dbReference>
<keyword evidence="8 9" id="KW-0807">Transducer</keyword>
<feature type="transmembrane region" description="Helical" evidence="11">
    <location>
        <begin position="133"/>
        <end position="151"/>
    </location>
</feature>
<evidence type="ECO:0000256" key="9">
    <source>
        <dbReference type="RuleBase" id="RU000688"/>
    </source>
</evidence>
<comment type="subcellular location">
    <subcellularLocation>
        <location evidence="1">Cell membrane</location>
        <topology evidence="1">Multi-pass membrane protein</topology>
    </subcellularLocation>
</comment>
<dbReference type="EMBL" id="CASHTH010004529">
    <property type="protein sequence ID" value="CAI8058544.1"/>
    <property type="molecule type" value="Genomic_DNA"/>
</dbReference>
<evidence type="ECO:0000256" key="2">
    <source>
        <dbReference type="ARBA" id="ARBA00022475"/>
    </source>
</evidence>
<organism evidence="13 14">
    <name type="scientific">Geodia barretti</name>
    <name type="common">Barrett's horny sponge</name>
    <dbReference type="NCBI Taxonomy" id="519541"/>
    <lineage>
        <taxon>Eukaryota</taxon>
        <taxon>Metazoa</taxon>
        <taxon>Porifera</taxon>
        <taxon>Demospongiae</taxon>
        <taxon>Heteroscleromorpha</taxon>
        <taxon>Tetractinellida</taxon>
        <taxon>Astrophorina</taxon>
        <taxon>Geodiidae</taxon>
        <taxon>Geodia</taxon>
    </lineage>
</organism>
<feature type="compositionally biased region" description="Polar residues" evidence="10">
    <location>
        <begin position="502"/>
        <end position="511"/>
    </location>
</feature>
<evidence type="ECO:0000256" key="11">
    <source>
        <dbReference type="SAM" id="Phobius"/>
    </source>
</evidence>
<feature type="transmembrane region" description="Helical" evidence="11">
    <location>
        <begin position="224"/>
        <end position="250"/>
    </location>
</feature>
<evidence type="ECO:0000256" key="8">
    <source>
        <dbReference type="ARBA" id="ARBA00023224"/>
    </source>
</evidence>
<evidence type="ECO:0000313" key="14">
    <source>
        <dbReference type="Proteomes" id="UP001174909"/>
    </source>
</evidence>
<dbReference type="AlphaFoldDB" id="A0AA35U273"/>
<keyword evidence="2" id="KW-1003">Cell membrane</keyword>
<evidence type="ECO:0000256" key="5">
    <source>
        <dbReference type="ARBA" id="ARBA00023040"/>
    </source>
</evidence>
<keyword evidence="6 11" id="KW-0472">Membrane</keyword>
<dbReference type="InterPro" id="IPR017452">
    <property type="entry name" value="GPCR_Rhodpsn_7TM"/>
</dbReference>
<sequence>MANYTNMSDTFIFNDTENSTEFNCLADDISDSNVTNSTFWRIFLKKGAPAVSVVFGIYFLLAFIWNLFIIVTFLNKRKLLREPANILLLNLAIADLTVAMTQMFFSMVTAAYVEFVFGASDVVRCGMCDFTGVFFMLLYAVSVHTLAVLSFDRFLLLFRPFRYKKIMTPRNTVIIVVLVWVISAVISLPPLGGFGQIEFNRRFGSCVPRFGGTNLRSGLNNFYYIVYVTITSLFPIVTIAVCSFWTYRFINKFLRRNYRRRSFYSRRGRDSGVQQQQEDTRYHHQQQQLVKVFGALLVSNIVSWFPVILVVVVIAALGGRPEKVPDAVYVVGWVCFLTAPVFHPIIESFFVKDMRLVVCKGITRVNRAGSFIARSTTGMFANKDMEMANEKAEDTEYVSKRKIKFFRRGGSKRSRLTSQLSMTTEVTDIPLPSSRNNTPSPSVTQKLEQANRAATATVDAVQLRDKSSPNDDAECFSSKPARRITFSDESPPLLHRDEGSVSGETAESPVTRNGVRKSAMKLSSRDRPVVDPCRRNRS</sequence>